<feature type="domain" description="GmrSD restriction endonucleases C-terminal" evidence="2">
    <location>
        <begin position="409"/>
        <end position="548"/>
    </location>
</feature>
<name>A0A1Z2XV04_9FIRM</name>
<feature type="domain" description="GmrSD restriction endonucleases N-terminal" evidence="1">
    <location>
        <begin position="14"/>
        <end position="219"/>
    </location>
</feature>
<sequence length="843" mass="98467">MRGSESRLIEYMEGAKKRFVIPVYQRNYNWKTENCKQLFDDLLKIIRNGRKSHFFGSIVSVFNPDGRYTEFLVIDGQQRLTTVSLLLLAIYNLTKEGVIIPATPSLTQEIYEGYLVDKFQPEETRIKLKPVKNDQRALGKLFEDKKEHIKDSNLTANYSYFYDRIQKQEITIDELFDAICRLEVIDIRLNNEDNPQFIFESLNSTGLDLSEGDKIRNFVLIGLPSKEQEVYYEKYWNRIEECTGYDASSFIRDYLSLKQQSIPSQKRVYVNFKEYVELGKMETEPLLRELLGYAQRYQVLLKGGTVSKALNACISRLNRLETTVTRPFFLEVLRLHDEGTLSISEVTEIFLIAENYLFRRNICDLPTNALNKIFLMLHREITRYDGTEKDYVDKFKYALLSKKERARFPDDEEFGASFTERQVYQMTNKNKVYILERLENYGTLEDKDIYAHCDDGTYSIEHIMPQHLTPAWIRELGEDYEQIHEQWLHRIANLTLTAYNSAYSNSSFLEKKSMKNGFDDSGLRMNTYISKKEKWTLTELEDRSQYLRGRAIEIWAAPVTTFKPQEKQMDTYTLDDDENLSGRTIIRFRYKNAEQPVTSWVEMFQKVFQILYAEDKSVITRLAVSSDENIGYHFSIGPHELLKSVEIGDGIYVLTNTSTQSKLSVLNRVFKLYDADPSDLVFYLRDESEALEDENGPRYALRRQYWAYALPIIKEAHGENGPFSNVNPSSMNWVNGFFGVNGFNLCCVANYDSARVEVYLGHADRDVNKQTFDALIKHKGEIESALGIALQWSRGDDIKSSKVYYMLNNVSIEHEVDWLQMARFHAEWSKKFYDVIVPYLLRT</sequence>
<dbReference type="EMBL" id="CP065321">
    <property type="protein sequence ID" value="QQR31556.1"/>
    <property type="molecule type" value="Genomic_DNA"/>
</dbReference>
<evidence type="ECO:0000259" key="2">
    <source>
        <dbReference type="Pfam" id="PF07510"/>
    </source>
</evidence>
<evidence type="ECO:0000259" key="3">
    <source>
        <dbReference type="Pfam" id="PF14088"/>
    </source>
</evidence>
<reference evidence="6" key="2">
    <citation type="submission" date="2017-05" db="EMBL/GenBank/DDBJ databases">
        <title>Improved OligoMM genomes.</title>
        <authorList>
            <person name="Garzetti D."/>
        </authorList>
    </citation>
    <scope>NUCLEOTIDE SEQUENCE [LARGE SCALE GENOMIC DNA]</scope>
    <source>
        <strain evidence="6">KB18</strain>
    </source>
</reference>
<keyword evidence="6" id="KW-1185">Reference proteome</keyword>
<dbReference type="InterPro" id="IPR025364">
    <property type="entry name" value="DUF4268"/>
</dbReference>
<dbReference type="Proteomes" id="UP000196710">
    <property type="component" value="Chromosome"/>
</dbReference>
<dbReference type="REBASE" id="458210">
    <property type="entry name" value="AmusKB18GmrSDP"/>
</dbReference>
<evidence type="ECO:0000259" key="1">
    <source>
        <dbReference type="Pfam" id="PF03235"/>
    </source>
</evidence>
<dbReference type="Pfam" id="PF14088">
    <property type="entry name" value="DUF4268"/>
    <property type="match status" value="1"/>
</dbReference>
<evidence type="ECO:0000313" key="5">
    <source>
        <dbReference type="EMBL" id="QQR31556.1"/>
    </source>
</evidence>
<dbReference type="Pfam" id="PF07510">
    <property type="entry name" value="GmrSD_C"/>
    <property type="match status" value="1"/>
</dbReference>
<feature type="domain" description="DUF4268" evidence="3">
    <location>
        <begin position="701"/>
        <end position="839"/>
    </location>
</feature>
<dbReference type="Pfam" id="PF03235">
    <property type="entry name" value="GmrSD_N"/>
    <property type="match status" value="1"/>
</dbReference>
<reference evidence="5 7" key="3">
    <citation type="submission" date="2020-11" db="EMBL/GenBank/DDBJ databases">
        <title>Closed and high quality bacterial genomes of the OMM12 community.</title>
        <authorList>
            <person name="Marbouty M."/>
            <person name="Lamy-Besnier Q."/>
            <person name="Debarbieux L."/>
            <person name="Koszul R."/>
        </authorList>
    </citation>
    <scope>NUCLEOTIDE SEQUENCE [LARGE SCALE GENOMIC DNA]</scope>
    <source>
        <strain evidence="5 7">KB18</strain>
    </source>
</reference>
<accession>A0A1Z2XV04</accession>
<gene>
    <name evidence="4" type="ORF">ADH66_17395</name>
    <name evidence="5" type="ORF">I5Q82_07795</name>
</gene>
<dbReference type="KEGG" id="amur:ADH66_17395"/>
<evidence type="ECO:0000313" key="4">
    <source>
        <dbReference type="EMBL" id="ASB42276.1"/>
    </source>
</evidence>
<evidence type="ECO:0000313" key="6">
    <source>
        <dbReference type="Proteomes" id="UP000196710"/>
    </source>
</evidence>
<dbReference type="Proteomes" id="UP000596035">
    <property type="component" value="Chromosome"/>
</dbReference>
<dbReference type="InterPro" id="IPR004919">
    <property type="entry name" value="GmrSD_N"/>
</dbReference>
<organism evidence="5 7">
    <name type="scientific">Acutalibacter muris</name>
    <dbReference type="NCBI Taxonomy" id="1796620"/>
    <lineage>
        <taxon>Bacteria</taxon>
        <taxon>Bacillati</taxon>
        <taxon>Bacillota</taxon>
        <taxon>Clostridia</taxon>
        <taxon>Eubacteriales</taxon>
        <taxon>Acutalibacteraceae</taxon>
        <taxon>Acutalibacter</taxon>
    </lineage>
</organism>
<dbReference type="PANTHER" id="PTHR35149">
    <property type="entry name" value="SLL5132 PROTEIN"/>
    <property type="match status" value="1"/>
</dbReference>
<dbReference type="PANTHER" id="PTHR35149:SF2">
    <property type="entry name" value="DUF262 DOMAIN-CONTAINING PROTEIN"/>
    <property type="match status" value="1"/>
</dbReference>
<dbReference type="EMBL" id="CP021422">
    <property type="protein sequence ID" value="ASB42276.1"/>
    <property type="molecule type" value="Genomic_DNA"/>
</dbReference>
<protein>
    <submittedName>
        <fullName evidence="5">DUF4268 domain-containing protein</fullName>
    </submittedName>
</protein>
<dbReference type="RefSeq" id="WP_066538206.1">
    <property type="nucleotide sequence ID" value="NZ_CP021422.1"/>
</dbReference>
<dbReference type="InterPro" id="IPR011089">
    <property type="entry name" value="GmrSD_C"/>
</dbReference>
<proteinExistence type="predicted"/>
<reference evidence="4" key="1">
    <citation type="journal article" date="2017" name="Genome Announc.">
        <title>High-Quality Whole-Genome Sequences of the Oligo-Mouse-Microbiota Bacterial Community.</title>
        <authorList>
            <person name="Garzetti D."/>
            <person name="Brugiroux S."/>
            <person name="Bunk B."/>
            <person name="Pukall R."/>
            <person name="McCoy K.D."/>
            <person name="Macpherson A.J."/>
            <person name="Stecher B."/>
        </authorList>
    </citation>
    <scope>NUCLEOTIDE SEQUENCE</scope>
    <source>
        <strain evidence="4">KB18</strain>
    </source>
</reference>
<evidence type="ECO:0000313" key="7">
    <source>
        <dbReference type="Proteomes" id="UP000596035"/>
    </source>
</evidence>
<dbReference type="AlphaFoldDB" id="A0A1Z2XV04"/>